<dbReference type="RefSeq" id="WP_144682634.1">
    <property type="nucleotide sequence ID" value="NZ_VLLC01000004.1"/>
</dbReference>
<evidence type="ECO:0000313" key="2">
    <source>
        <dbReference type="Proteomes" id="UP000318307"/>
    </source>
</evidence>
<proteinExistence type="predicted"/>
<evidence type="ECO:0000313" key="1">
    <source>
        <dbReference type="EMBL" id="TWI75391.1"/>
    </source>
</evidence>
<keyword evidence="2" id="KW-1185">Reference proteome</keyword>
<name>A0A562S223_9BACT</name>
<reference evidence="1 2" key="1">
    <citation type="submission" date="2019-07" db="EMBL/GenBank/DDBJ databases">
        <title>Genome sequencing of 100 strains of the haloalkaliphilic chemolithoautotrophic sulfur-oxidizing bacterium Thioalkalivibrio.</title>
        <authorList>
            <person name="Muyzer G."/>
        </authorList>
    </citation>
    <scope>NUCLEOTIDE SEQUENCE [LARGE SCALE GENOMIC DNA]</scope>
    <source>
        <strain evidence="1 2">ASO4-4</strain>
    </source>
</reference>
<comment type="caution">
    <text evidence="1">The sequence shown here is derived from an EMBL/GenBank/DDBJ whole genome shotgun (WGS) entry which is preliminary data.</text>
</comment>
<accession>A0A562S223</accession>
<dbReference type="Proteomes" id="UP000318307">
    <property type="component" value="Unassembled WGS sequence"/>
</dbReference>
<organism evidence="1 2">
    <name type="scientific">Desulfobotulus alkaliphilus</name>
    <dbReference type="NCBI Taxonomy" id="622671"/>
    <lineage>
        <taxon>Bacteria</taxon>
        <taxon>Pseudomonadati</taxon>
        <taxon>Thermodesulfobacteriota</taxon>
        <taxon>Desulfobacteria</taxon>
        <taxon>Desulfobacterales</taxon>
        <taxon>Desulfobacteraceae</taxon>
        <taxon>Desulfobotulus</taxon>
    </lineage>
</organism>
<gene>
    <name evidence="1" type="ORF">LZ24_00843</name>
</gene>
<dbReference type="EMBL" id="VLLC01000004">
    <property type="protein sequence ID" value="TWI75391.1"/>
    <property type="molecule type" value="Genomic_DNA"/>
</dbReference>
<dbReference type="OrthoDB" id="5424827at2"/>
<protein>
    <submittedName>
        <fullName evidence="1">Uncharacterized protein</fullName>
    </submittedName>
</protein>
<sequence>MIQHIFLKNCSSISEPWFQQKTIGLFVSDIAIVSDQSFADLGKRSGKLSEPPQRQRTKACHGNKKLILPVAGSFCRFRTGQEASE</sequence>
<dbReference type="AlphaFoldDB" id="A0A562S223"/>